<evidence type="ECO:0000313" key="2">
    <source>
        <dbReference type="Proteomes" id="UP000010367"/>
    </source>
</evidence>
<organism evidence="1 2">
    <name type="scientific">Oscillatoria acuminata PCC 6304</name>
    <dbReference type="NCBI Taxonomy" id="56110"/>
    <lineage>
        <taxon>Bacteria</taxon>
        <taxon>Bacillati</taxon>
        <taxon>Cyanobacteriota</taxon>
        <taxon>Cyanophyceae</taxon>
        <taxon>Oscillatoriophycideae</taxon>
        <taxon>Oscillatoriales</taxon>
        <taxon>Oscillatoriaceae</taxon>
        <taxon>Oscillatoria</taxon>
    </lineage>
</organism>
<dbReference type="RefSeq" id="WP_015147445.1">
    <property type="nucleotide sequence ID" value="NC_019693.1"/>
</dbReference>
<reference evidence="1 2" key="1">
    <citation type="submission" date="2012-06" db="EMBL/GenBank/DDBJ databases">
        <title>Finished chromosome of genome of Oscillatoria acuminata PCC 6304.</title>
        <authorList>
            <consortium name="US DOE Joint Genome Institute"/>
            <person name="Gugger M."/>
            <person name="Coursin T."/>
            <person name="Rippka R."/>
            <person name="Tandeau De Marsac N."/>
            <person name="Huntemann M."/>
            <person name="Wei C.-L."/>
            <person name="Han J."/>
            <person name="Detter J.C."/>
            <person name="Han C."/>
            <person name="Tapia R."/>
            <person name="Davenport K."/>
            <person name="Daligault H."/>
            <person name="Erkkila T."/>
            <person name="Gu W."/>
            <person name="Munk A.C.C."/>
            <person name="Teshima H."/>
            <person name="Xu Y."/>
            <person name="Chain P."/>
            <person name="Chen A."/>
            <person name="Krypides N."/>
            <person name="Mavromatis K."/>
            <person name="Markowitz V."/>
            <person name="Szeto E."/>
            <person name="Ivanova N."/>
            <person name="Mikhailova N."/>
            <person name="Ovchinnikova G."/>
            <person name="Pagani I."/>
            <person name="Pati A."/>
            <person name="Goodwin L."/>
            <person name="Peters L."/>
            <person name="Pitluck S."/>
            <person name="Woyke T."/>
            <person name="Kerfeld C."/>
        </authorList>
    </citation>
    <scope>NUCLEOTIDE SEQUENCE [LARGE SCALE GENOMIC DNA]</scope>
    <source>
        <strain evidence="1 2">PCC 6304</strain>
    </source>
</reference>
<dbReference type="InParanoid" id="K9TE55"/>
<evidence type="ECO:0008006" key="3">
    <source>
        <dbReference type="Google" id="ProtNLM"/>
    </source>
</evidence>
<gene>
    <name evidence="1" type="ORF">Oscil6304_1067</name>
</gene>
<dbReference type="eggNOG" id="ENOG502ZFVS">
    <property type="taxonomic scope" value="Bacteria"/>
</dbReference>
<dbReference type="EMBL" id="CP003607">
    <property type="protein sequence ID" value="AFY80795.1"/>
    <property type="molecule type" value="Genomic_DNA"/>
</dbReference>
<proteinExistence type="predicted"/>
<evidence type="ECO:0000313" key="1">
    <source>
        <dbReference type="EMBL" id="AFY80795.1"/>
    </source>
</evidence>
<dbReference type="OrthoDB" id="9181017at2"/>
<keyword evidence="2" id="KW-1185">Reference proteome</keyword>
<dbReference type="STRING" id="56110.Oscil6304_1067"/>
<dbReference type="Proteomes" id="UP000010367">
    <property type="component" value="Chromosome"/>
</dbReference>
<name>K9TE55_9CYAN</name>
<dbReference type="AlphaFoldDB" id="K9TE55"/>
<dbReference type="HOGENOM" id="CLU_2343975_0_0_3"/>
<sequence>MTSNEVEVKLIEVLQGIQSDSGYDGSGIVGTTCPLSNLEGFDSMLWPVAISMLADALDVNIPNDKNIFLSEDGKRPLNISESAAVVCEMVSRKENQG</sequence>
<protein>
    <recommendedName>
        <fullName evidence="3">Carrier domain-containing protein</fullName>
    </recommendedName>
</protein>
<dbReference type="KEGG" id="oac:Oscil6304_1067"/>
<accession>K9TE55</accession>